<proteinExistence type="predicted"/>
<protein>
    <submittedName>
        <fullName evidence="2">Uncharacterized protein</fullName>
    </submittedName>
</protein>
<evidence type="ECO:0000313" key="2">
    <source>
        <dbReference type="EnsemblPlants" id="PGSC0003DMT400003185"/>
    </source>
</evidence>
<dbReference type="HOGENOM" id="CLU_1108649_0_0_1"/>
<accession>M0ZL88</accession>
<evidence type="ECO:0000256" key="1">
    <source>
        <dbReference type="SAM" id="MobiDB-lite"/>
    </source>
</evidence>
<organism evidence="2 3">
    <name type="scientific">Solanum tuberosum</name>
    <name type="common">Potato</name>
    <dbReference type="NCBI Taxonomy" id="4113"/>
    <lineage>
        <taxon>Eukaryota</taxon>
        <taxon>Viridiplantae</taxon>
        <taxon>Streptophyta</taxon>
        <taxon>Embryophyta</taxon>
        <taxon>Tracheophyta</taxon>
        <taxon>Spermatophyta</taxon>
        <taxon>Magnoliopsida</taxon>
        <taxon>eudicotyledons</taxon>
        <taxon>Gunneridae</taxon>
        <taxon>Pentapetalae</taxon>
        <taxon>asterids</taxon>
        <taxon>lamiids</taxon>
        <taxon>Solanales</taxon>
        <taxon>Solanaceae</taxon>
        <taxon>Solanoideae</taxon>
        <taxon>Solaneae</taxon>
        <taxon>Solanum</taxon>
    </lineage>
</organism>
<reference evidence="3" key="1">
    <citation type="journal article" date="2011" name="Nature">
        <title>Genome sequence and analysis of the tuber crop potato.</title>
        <authorList>
            <consortium name="The Potato Genome Sequencing Consortium"/>
        </authorList>
    </citation>
    <scope>NUCLEOTIDE SEQUENCE [LARGE SCALE GENOMIC DNA]</scope>
    <source>
        <strain evidence="3">cv. DM1-3 516 R44</strain>
    </source>
</reference>
<name>M0ZL88_SOLTU</name>
<dbReference type="Gramene" id="PGSC0003DMT400003185">
    <property type="protein sequence ID" value="PGSC0003DMT400003185"/>
    <property type="gene ID" value="PGSC0003DMG400001259"/>
</dbReference>
<evidence type="ECO:0000313" key="3">
    <source>
        <dbReference type="Proteomes" id="UP000011115"/>
    </source>
</evidence>
<sequence length="251" mass="28065">MSTSNDDALQKPENIKEQQCLHRNMLRRTRYAQMSPERKQLLLSQQQAKRAESKRQRLLQHSNNMISSSQVDSQEGDQNMLTISHPSVAFDTSGCISTFEIGSTSRRYDEAQKMSSPLITSNTCTSLSAKLILHLSSARNGIIIYHVQYLGPDTTPIPQVPPSGPGRVPGQVRSPVNIGPVAGRVRGDWRSPGMWGSSIFSSRNLLKNLKYEDSRRSEATVAIIEESYLAFSTADHFSSDATIYEKDQYDQ</sequence>
<dbReference type="PaxDb" id="4113-PGSC0003DMT400003185"/>
<dbReference type="EnsemblPlants" id="PGSC0003DMT400003185">
    <property type="protein sequence ID" value="PGSC0003DMT400003185"/>
    <property type="gene ID" value="PGSC0003DMG400001259"/>
</dbReference>
<keyword evidence="3" id="KW-1185">Reference proteome</keyword>
<dbReference type="AlphaFoldDB" id="M0ZL88"/>
<feature type="region of interest" description="Disordered" evidence="1">
    <location>
        <begin position="30"/>
        <end position="53"/>
    </location>
</feature>
<dbReference type="Proteomes" id="UP000011115">
    <property type="component" value="Unassembled WGS sequence"/>
</dbReference>
<reference evidence="2" key="2">
    <citation type="submission" date="2015-06" db="UniProtKB">
        <authorList>
            <consortium name="EnsemblPlants"/>
        </authorList>
    </citation>
    <scope>IDENTIFICATION</scope>
    <source>
        <strain evidence="2">DM1-3 516 R44</strain>
    </source>
</reference>
<dbReference type="InParanoid" id="M0ZL88"/>
<dbReference type="STRING" id="4113.M0ZL88"/>